<organism evidence="1 2">
    <name type="scientific">Psychrobacter urativorans</name>
    <dbReference type="NCBI Taxonomy" id="45610"/>
    <lineage>
        <taxon>Bacteria</taxon>
        <taxon>Pseudomonadati</taxon>
        <taxon>Pseudomonadota</taxon>
        <taxon>Gammaproteobacteria</taxon>
        <taxon>Moraxellales</taxon>
        <taxon>Moraxellaceae</taxon>
        <taxon>Psychrobacter</taxon>
    </lineage>
</organism>
<protein>
    <submittedName>
        <fullName evidence="1">Uncharacterized protein</fullName>
    </submittedName>
</protein>
<dbReference type="Proteomes" id="UP000059847">
    <property type="component" value="Chromosome"/>
</dbReference>
<evidence type="ECO:0000313" key="2">
    <source>
        <dbReference type="Proteomes" id="UP000059847"/>
    </source>
</evidence>
<dbReference type="STRING" id="45610.AOC03_01300"/>
<evidence type="ECO:0000313" key="1">
    <source>
        <dbReference type="EMBL" id="ALF58851.1"/>
    </source>
</evidence>
<dbReference type="KEGG" id="pur:AOC03_01300"/>
<sequence length="106" mass="12222">MGIRLELGMTQNERDRKICEDYWAYDNKSGFIGHIKSLCKQYKLSSYILFETIAGCYACLDDVLCEYCGTACPVEVPADILHMRSKISWSCTVCENALWREHNINK</sequence>
<dbReference type="AlphaFoldDB" id="A0A0M4U5B3"/>
<gene>
    <name evidence="1" type="ORF">AOC03_01300</name>
</gene>
<reference evidence="1 2" key="1">
    <citation type="submission" date="2015-09" db="EMBL/GenBank/DDBJ databases">
        <title>Complete genome of Psychrobacter urativorans R10.10B.</title>
        <authorList>
            <person name="See-Too W.S."/>
            <person name="Chan K.G."/>
        </authorList>
    </citation>
    <scope>NUCLEOTIDE SEQUENCE [LARGE SCALE GENOMIC DNA]</scope>
    <source>
        <strain evidence="1 2">R10.10B</strain>
    </source>
</reference>
<name>A0A0M4U5B3_9GAMM</name>
<keyword evidence="2" id="KW-1185">Reference proteome</keyword>
<proteinExistence type="predicted"/>
<accession>A0A0M4U5B3</accession>
<dbReference type="EMBL" id="CP012678">
    <property type="protein sequence ID" value="ALF58851.1"/>
    <property type="molecule type" value="Genomic_DNA"/>
</dbReference>
<dbReference type="OrthoDB" id="6658486at2"/>